<dbReference type="SUPFAM" id="SSF52058">
    <property type="entry name" value="L domain-like"/>
    <property type="match status" value="2"/>
</dbReference>
<dbReference type="Gene3D" id="1.20.5.4130">
    <property type="match status" value="1"/>
</dbReference>
<feature type="domain" description="Disease resistance N-terminal" evidence="9">
    <location>
        <begin position="18"/>
        <end position="97"/>
    </location>
</feature>
<dbReference type="Gene3D" id="3.40.50.300">
    <property type="entry name" value="P-loop containing nucleotide triphosphate hydrolases"/>
    <property type="match status" value="1"/>
</dbReference>
<reference evidence="10" key="1">
    <citation type="submission" date="2017-07" db="EMBL/GenBank/DDBJ databases">
        <title>Taro Niue Genome Assembly and Annotation.</title>
        <authorList>
            <person name="Atibalentja N."/>
            <person name="Keating K."/>
            <person name="Fields C.J."/>
        </authorList>
    </citation>
    <scope>NUCLEOTIDE SEQUENCE</scope>
    <source>
        <strain evidence="10">Niue_2</strain>
        <tissue evidence="10">Leaf</tissue>
    </source>
</reference>
<dbReference type="InterPro" id="IPR032675">
    <property type="entry name" value="LRR_dom_sf"/>
</dbReference>
<dbReference type="PANTHER" id="PTHR36766">
    <property type="entry name" value="PLANT BROAD-SPECTRUM MILDEW RESISTANCE PROTEIN RPW8"/>
    <property type="match status" value="1"/>
</dbReference>
<dbReference type="OrthoDB" id="777601at2759"/>
<evidence type="ECO:0000256" key="4">
    <source>
        <dbReference type="ARBA" id="ARBA00022741"/>
    </source>
</evidence>
<dbReference type="Proteomes" id="UP000652761">
    <property type="component" value="Unassembled WGS sequence"/>
</dbReference>
<dbReference type="Gene3D" id="3.80.10.10">
    <property type="entry name" value="Ribonuclease Inhibitor"/>
    <property type="match status" value="3"/>
</dbReference>
<accession>A0A843UQP8</accession>
<dbReference type="GO" id="GO:0051707">
    <property type="term" value="P:response to other organism"/>
    <property type="evidence" value="ECO:0007669"/>
    <property type="project" value="UniProtKB-ARBA"/>
</dbReference>
<keyword evidence="11" id="KW-1185">Reference proteome</keyword>
<dbReference type="PANTHER" id="PTHR36766:SF40">
    <property type="entry name" value="DISEASE RESISTANCE PROTEIN RGA3"/>
    <property type="match status" value="1"/>
</dbReference>
<dbReference type="Pfam" id="PF18052">
    <property type="entry name" value="Rx_N"/>
    <property type="match status" value="1"/>
</dbReference>
<protein>
    <submittedName>
        <fullName evidence="10">Uncharacterized protein</fullName>
    </submittedName>
</protein>
<keyword evidence="4" id="KW-0547">Nucleotide-binding</keyword>
<keyword evidence="6" id="KW-0067">ATP-binding</keyword>
<dbReference type="InterPro" id="IPR027417">
    <property type="entry name" value="P-loop_NTPase"/>
</dbReference>
<dbReference type="AlphaFoldDB" id="A0A843UQP8"/>
<dbReference type="EMBL" id="NMUH01000738">
    <property type="protein sequence ID" value="MQL84080.1"/>
    <property type="molecule type" value="Genomic_DNA"/>
</dbReference>
<feature type="compositionally biased region" description="Basic and acidic residues" evidence="7">
    <location>
        <begin position="180"/>
        <end position="189"/>
    </location>
</feature>
<evidence type="ECO:0000313" key="10">
    <source>
        <dbReference type="EMBL" id="MQL84080.1"/>
    </source>
</evidence>
<evidence type="ECO:0000256" key="6">
    <source>
        <dbReference type="ARBA" id="ARBA00022840"/>
    </source>
</evidence>
<evidence type="ECO:0000259" key="8">
    <source>
        <dbReference type="Pfam" id="PF00931"/>
    </source>
</evidence>
<dbReference type="PRINTS" id="PR00364">
    <property type="entry name" value="DISEASERSIST"/>
</dbReference>
<evidence type="ECO:0000259" key="9">
    <source>
        <dbReference type="Pfam" id="PF18052"/>
    </source>
</evidence>
<feature type="region of interest" description="Disordered" evidence="7">
    <location>
        <begin position="162"/>
        <end position="189"/>
    </location>
</feature>
<evidence type="ECO:0000256" key="2">
    <source>
        <dbReference type="ARBA" id="ARBA00022614"/>
    </source>
</evidence>
<dbReference type="GO" id="GO:0005524">
    <property type="term" value="F:ATP binding"/>
    <property type="evidence" value="ECO:0007669"/>
    <property type="project" value="UniProtKB-KW"/>
</dbReference>
<evidence type="ECO:0000313" key="11">
    <source>
        <dbReference type="Proteomes" id="UP000652761"/>
    </source>
</evidence>
<comment type="similarity">
    <text evidence="1">Belongs to the disease resistance NB-LRR family.</text>
</comment>
<feature type="domain" description="NB-ARC" evidence="8">
    <location>
        <begin position="196"/>
        <end position="335"/>
    </location>
</feature>
<evidence type="ECO:0000256" key="1">
    <source>
        <dbReference type="ARBA" id="ARBA00008894"/>
    </source>
</evidence>
<dbReference type="InterPro" id="IPR002182">
    <property type="entry name" value="NB-ARC"/>
</dbReference>
<evidence type="ECO:0000256" key="3">
    <source>
        <dbReference type="ARBA" id="ARBA00022737"/>
    </source>
</evidence>
<sequence>MAAAIATGIIADSGVVDVMKDYIFSRAKEEFKSVWYLKDEINGISDLVETIKRVDEDAEKKQLQNKYVRKWVRDRKNAGYDMEDVLDDYRVMVSTEHGEGVVTQWMGLAKDGLYLVCGIALSCLKIIPAPITPRIEIAHRLRSIHKNLDGIKQREARLSLVQHSGGGSNESDATTSRETSSLEDKQRPMIGRNELKTEIKEALLNSSRASTSKLSIVCIVGVGGMGKTTLAQNIFNDEDVKATFSLKKWLYVGDKFDCERLLNKITGNSGQHGDLNDLHLTVAEKIGKESFLIVLDDAWCTNGEEWERFLKPLSQGDKGGAIIVTSRYSAVANAIPYGNTVDQEENVINEVIERQVVQGQSPSPYLNESLTLKNKHHRLLLSSLVTLHLLDGCCKSWECLPTLGHCPSLKKLTIAEADHVKKIGPEFYGETDAGVYFPRLEFLCLAEMSAWEEWEMPAGEMEGGGDGRRHLFPSLKELRIVECPKLPSLSPVLRHLTSLKSITISRCAELAFLVEEEGDGECGWMLPSLQRLNIEECPKLASLSPILRHSCNLKEIEIKKCDELAVLEEEGDGECGWMFPSLEELSIEECPKLASLSPILRHSCNLKEIEIKKCDELAVLEEEGDGECGWTLPSLEKLSIEECPNLASLSPILRHSCNLKEIEIKKCAELASREEEGDDECGWMFPCLKKIEVLVIEDCSPKLLPSLSQMLPHLTALYYLRIAGFRNLQCLPPSLHNLRSLRSLVMVDCPAIECLPDGGLPPSLRELWIWGCPLLEGRCREGGPDRPKIPTTTRVNLPEEMTDDDDDEQKWHFPCPVCCRYLDLLR</sequence>
<gene>
    <name evidence="10" type="ORF">Taro_016603</name>
</gene>
<dbReference type="InterPro" id="IPR041118">
    <property type="entry name" value="Rx_N"/>
</dbReference>
<feature type="compositionally biased region" description="Polar residues" evidence="7">
    <location>
        <begin position="169"/>
        <end position="179"/>
    </location>
</feature>
<keyword evidence="2" id="KW-0433">Leucine-rich repeat</keyword>
<evidence type="ECO:0000256" key="7">
    <source>
        <dbReference type="SAM" id="MobiDB-lite"/>
    </source>
</evidence>
<name>A0A843UQP8_COLES</name>
<organism evidence="10 11">
    <name type="scientific">Colocasia esculenta</name>
    <name type="common">Wild taro</name>
    <name type="synonym">Arum esculentum</name>
    <dbReference type="NCBI Taxonomy" id="4460"/>
    <lineage>
        <taxon>Eukaryota</taxon>
        <taxon>Viridiplantae</taxon>
        <taxon>Streptophyta</taxon>
        <taxon>Embryophyta</taxon>
        <taxon>Tracheophyta</taxon>
        <taxon>Spermatophyta</taxon>
        <taxon>Magnoliopsida</taxon>
        <taxon>Liliopsida</taxon>
        <taxon>Araceae</taxon>
        <taxon>Aroideae</taxon>
        <taxon>Colocasieae</taxon>
        <taxon>Colocasia</taxon>
    </lineage>
</organism>
<keyword evidence="5" id="KW-0611">Plant defense</keyword>
<dbReference type="Pfam" id="PF00931">
    <property type="entry name" value="NB-ARC"/>
    <property type="match status" value="1"/>
</dbReference>
<keyword evidence="3" id="KW-0677">Repeat</keyword>
<dbReference type="GO" id="GO:0043531">
    <property type="term" value="F:ADP binding"/>
    <property type="evidence" value="ECO:0007669"/>
    <property type="project" value="InterPro"/>
</dbReference>
<evidence type="ECO:0000256" key="5">
    <source>
        <dbReference type="ARBA" id="ARBA00022821"/>
    </source>
</evidence>
<dbReference type="SUPFAM" id="SSF52540">
    <property type="entry name" value="P-loop containing nucleoside triphosphate hydrolases"/>
    <property type="match status" value="1"/>
</dbReference>
<dbReference type="GO" id="GO:0006952">
    <property type="term" value="P:defense response"/>
    <property type="evidence" value="ECO:0007669"/>
    <property type="project" value="UniProtKB-KW"/>
</dbReference>
<proteinExistence type="inferred from homology"/>
<comment type="caution">
    <text evidence="10">The sequence shown here is derived from an EMBL/GenBank/DDBJ whole genome shotgun (WGS) entry which is preliminary data.</text>
</comment>